<gene>
    <name evidence="8" type="primary">LOC114828501</name>
</gene>
<keyword evidence="7" id="KW-1185">Reference proteome</keyword>
<dbReference type="PROSITE" id="PS50950">
    <property type="entry name" value="ZF_THAP"/>
    <property type="match status" value="1"/>
</dbReference>
<evidence type="ECO:0000256" key="3">
    <source>
        <dbReference type="ARBA" id="ARBA00022833"/>
    </source>
</evidence>
<keyword evidence="4 5" id="KW-0238">DNA-binding</keyword>
<dbReference type="GO" id="GO:0008270">
    <property type="term" value="F:zinc ion binding"/>
    <property type="evidence" value="ECO:0007669"/>
    <property type="project" value="UniProtKB-KW"/>
</dbReference>
<dbReference type="GeneID" id="114828501"/>
<accession>A0AAJ7SJ46</accession>
<proteinExistence type="predicted"/>
<organism evidence="7 8">
    <name type="scientific">Galendromus occidentalis</name>
    <name type="common">western predatory mite</name>
    <dbReference type="NCBI Taxonomy" id="34638"/>
    <lineage>
        <taxon>Eukaryota</taxon>
        <taxon>Metazoa</taxon>
        <taxon>Ecdysozoa</taxon>
        <taxon>Arthropoda</taxon>
        <taxon>Chelicerata</taxon>
        <taxon>Arachnida</taxon>
        <taxon>Acari</taxon>
        <taxon>Parasitiformes</taxon>
        <taxon>Mesostigmata</taxon>
        <taxon>Gamasina</taxon>
        <taxon>Phytoseioidea</taxon>
        <taxon>Phytoseiidae</taxon>
        <taxon>Typhlodrominae</taxon>
        <taxon>Galendromus</taxon>
    </lineage>
</organism>
<dbReference type="SUPFAM" id="SSF57716">
    <property type="entry name" value="Glucocorticoid receptor-like (DNA-binding domain)"/>
    <property type="match status" value="1"/>
</dbReference>
<evidence type="ECO:0000313" key="7">
    <source>
        <dbReference type="Proteomes" id="UP000694867"/>
    </source>
</evidence>
<keyword evidence="3" id="KW-0862">Zinc</keyword>
<dbReference type="Proteomes" id="UP000694867">
    <property type="component" value="Unplaced"/>
</dbReference>
<evidence type="ECO:0000256" key="2">
    <source>
        <dbReference type="ARBA" id="ARBA00022771"/>
    </source>
</evidence>
<reference evidence="8" key="1">
    <citation type="submission" date="2025-08" db="UniProtKB">
        <authorList>
            <consortium name="RefSeq"/>
        </authorList>
    </citation>
    <scope>IDENTIFICATION</scope>
</reference>
<dbReference type="SMART" id="SM00980">
    <property type="entry name" value="THAP"/>
    <property type="match status" value="1"/>
</dbReference>
<evidence type="ECO:0000259" key="6">
    <source>
        <dbReference type="PROSITE" id="PS50950"/>
    </source>
</evidence>
<dbReference type="RefSeq" id="XP_028968712.1">
    <property type="nucleotide sequence ID" value="XM_029112879.1"/>
</dbReference>
<evidence type="ECO:0000256" key="1">
    <source>
        <dbReference type="ARBA" id="ARBA00022723"/>
    </source>
</evidence>
<name>A0AAJ7SJ46_9ACAR</name>
<dbReference type="Pfam" id="PF05485">
    <property type="entry name" value="THAP"/>
    <property type="match status" value="1"/>
</dbReference>
<dbReference type="AlphaFoldDB" id="A0AAJ7SJ46"/>
<protein>
    <submittedName>
        <fullName evidence="8">Uncharacterized protein LOC114828501</fullName>
    </submittedName>
</protein>
<evidence type="ECO:0000256" key="4">
    <source>
        <dbReference type="ARBA" id="ARBA00023125"/>
    </source>
</evidence>
<keyword evidence="2 5" id="KW-0863">Zinc-finger</keyword>
<sequence>MSSERAQNPGPSSAVPVRGTIPKRPVYELVIEVASNRCCIASCPGQILYEFPKESDRLRKWLIFCGFPNLPEFAVRHYRLCSVHFERTQFANAKGLPGKLLDTAVPSRSGASLPYGFNPDCPEEPGKPLHDILVQALAGRKGDAPEYYNTSQFLVDDHGDG</sequence>
<dbReference type="GO" id="GO:0003677">
    <property type="term" value="F:DNA binding"/>
    <property type="evidence" value="ECO:0007669"/>
    <property type="project" value="UniProtKB-UniRule"/>
</dbReference>
<dbReference type="SMART" id="SM00692">
    <property type="entry name" value="DM3"/>
    <property type="match status" value="1"/>
</dbReference>
<keyword evidence="1" id="KW-0479">Metal-binding</keyword>
<evidence type="ECO:0000313" key="8">
    <source>
        <dbReference type="RefSeq" id="XP_028968712.1"/>
    </source>
</evidence>
<feature type="domain" description="THAP-type" evidence="6">
    <location>
        <begin position="29"/>
        <end position="109"/>
    </location>
</feature>
<evidence type="ECO:0000256" key="5">
    <source>
        <dbReference type="PROSITE-ProRule" id="PRU00309"/>
    </source>
</evidence>
<dbReference type="InterPro" id="IPR006612">
    <property type="entry name" value="THAP_Znf"/>
</dbReference>
<dbReference type="KEGG" id="goe:114828501"/>